<proteinExistence type="predicted"/>
<reference evidence="2" key="1">
    <citation type="journal article" date="2014" name="Front. Microbiol.">
        <title>High frequency of phylogenetically diverse reductive dehalogenase-homologous genes in deep subseafloor sedimentary metagenomes.</title>
        <authorList>
            <person name="Kawai M."/>
            <person name="Futagami T."/>
            <person name="Toyoda A."/>
            <person name="Takaki Y."/>
            <person name="Nishi S."/>
            <person name="Hori S."/>
            <person name="Arai W."/>
            <person name="Tsubouchi T."/>
            <person name="Morono Y."/>
            <person name="Uchiyama I."/>
            <person name="Ito T."/>
            <person name="Fujiyama A."/>
            <person name="Inagaki F."/>
            <person name="Takami H."/>
        </authorList>
    </citation>
    <scope>NUCLEOTIDE SEQUENCE</scope>
    <source>
        <strain evidence="2">Expedition CK06-06</strain>
    </source>
</reference>
<evidence type="ECO:0000256" key="1">
    <source>
        <dbReference type="SAM" id="MobiDB-lite"/>
    </source>
</evidence>
<sequence length="57" mass="6487">MTETKRTKCGSCGEENPRKLHEEPDKTQVLYYSMQGSPVYKKRIKCGSCGTVFDRGQ</sequence>
<feature type="region of interest" description="Disordered" evidence="1">
    <location>
        <begin position="1"/>
        <end position="24"/>
    </location>
</feature>
<dbReference type="AlphaFoldDB" id="X1HGC8"/>
<dbReference type="EMBL" id="BARU01007355">
    <property type="protein sequence ID" value="GAH44363.1"/>
    <property type="molecule type" value="Genomic_DNA"/>
</dbReference>
<evidence type="ECO:0000313" key="2">
    <source>
        <dbReference type="EMBL" id="GAH44363.1"/>
    </source>
</evidence>
<comment type="caution">
    <text evidence="2">The sequence shown here is derived from an EMBL/GenBank/DDBJ whole genome shotgun (WGS) entry which is preliminary data.</text>
</comment>
<feature type="compositionally biased region" description="Basic and acidic residues" evidence="1">
    <location>
        <begin position="15"/>
        <end position="24"/>
    </location>
</feature>
<accession>X1HGC8</accession>
<evidence type="ECO:0008006" key="3">
    <source>
        <dbReference type="Google" id="ProtNLM"/>
    </source>
</evidence>
<organism evidence="2">
    <name type="scientific">marine sediment metagenome</name>
    <dbReference type="NCBI Taxonomy" id="412755"/>
    <lineage>
        <taxon>unclassified sequences</taxon>
        <taxon>metagenomes</taxon>
        <taxon>ecological metagenomes</taxon>
    </lineage>
</organism>
<protein>
    <recommendedName>
        <fullName evidence="3">TFIIS-type domain-containing protein</fullName>
    </recommendedName>
</protein>
<gene>
    <name evidence="2" type="ORF">S03H2_14495</name>
</gene>
<name>X1HGC8_9ZZZZ</name>